<protein>
    <submittedName>
        <fullName evidence="1">Uncharacterized protein</fullName>
    </submittedName>
</protein>
<dbReference type="RefSeq" id="WP_238074356.1">
    <property type="nucleotide sequence ID" value="NZ_JAKNJB010000020.1"/>
</dbReference>
<dbReference type="EMBL" id="JAKNJB010000020">
    <property type="protein sequence ID" value="MCG4527764.1"/>
    <property type="molecule type" value="Genomic_DNA"/>
</dbReference>
<sequence length="148" mass="16208">MGTSLDLFDALKGISGYMDLPQEIKDMLPALVDTAGTVISYGDLDTKSSQELKDMMDLPFVDEQPPGEPLELDEELIGEEIVIWVLEKHNNDVVSDGAVVRVSGVLAEFSDYDVILKDGRCSGSCSVSKQMDGSIIVEREKIISIRRA</sequence>
<reference evidence="1 2" key="1">
    <citation type="submission" date="2022-01" db="EMBL/GenBank/DDBJ databases">
        <title>Collection of gut derived symbiotic bacterial strains cultured from healthy donors.</title>
        <authorList>
            <person name="Lin H."/>
            <person name="Kohout C."/>
            <person name="Waligurski E."/>
            <person name="Pamer E.G."/>
        </authorList>
    </citation>
    <scope>NUCLEOTIDE SEQUENCE [LARGE SCALE GENOMIC DNA]</scope>
    <source>
        <strain evidence="1 2">DFI.3.7</strain>
    </source>
</reference>
<evidence type="ECO:0000313" key="2">
    <source>
        <dbReference type="Proteomes" id="UP001200313"/>
    </source>
</evidence>
<name>A0ABS9MAC8_9FIRM</name>
<comment type="caution">
    <text evidence="1">The sequence shown here is derived from an EMBL/GenBank/DDBJ whole genome shotgun (WGS) entry which is preliminary data.</text>
</comment>
<keyword evidence="2" id="KW-1185">Reference proteome</keyword>
<accession>A0ABS9MAC8</accession>
<dbReference type="Proteomes" id="UP001200313">
    <property type="component" value="Unassembled WGS sequence"/>
</dbReference>
<evidence type="ECO:0000313" key="1">
    <source>
        <dbReference type="EMBL" id="MCG4527764.1"/>
    </source>
</evidence>
<gene>
    <name evidence="1" type="ORF">L0P79_11825</name>
</gene>
<organism evidence="1 2">
    <name type="scientific">Intestinimonas massiliensis</name>
    <name type="common">ex Afouda et al. 2020</name>
    <dbReference type="NCBI Taxonomy" id="1673721"/>
    <lineage>
        <taxon>Bacteria</taxon>
        <taxon>Bacillati</taxon>
        <taxon>Bacillota</taxon>
        <taxon>Clostridia</taxon>
        <taxon>Eubacteriales</taxon>
        <taxon>Intestinimonas</taxon>
    </lineage>
</organism>
<proteinExistence type="predicted"/>